<evidence type="ECO:0000313" key="2">
    <source>
        <dbReference type="EMBL" id="TGK41239.1"/>
    </source>
</evidence>
<dbReference type="EMBL" id="RQEY01000012">
    <property type="protein sequence ID" value="TGK41239.1"/>
    <property type="molecule type" value="Genomic_DNA"/>
</dbReference>
<dbReference type="Proteomes" id="UP000298097">
    <property type="component" value="Unassembled WGS sequence"/>
</dbReference>
<evidence type="ECO:0000313" key="3">
    <source>
        <dbReference type="Proteomes" id="UP000298097"/>
    </source>
</evidence>
<protein>
    <recommendedName>
        <fullName evidence="1">SEFIR domain-containing protein</fullName>
    </recommendedName>
</protein>
<keyword evidence="3" id="KW-1185">Reference proteome</keyword>
<dbReference type="Gene3D" id="3.40.50.10140">
    <property type="entry name" value="Toll/interleukin-1 receptor homology (TIR) domain"/>
    <property type="match status" value="1"/>
</dbReference>
<organism evidence="2 3">
    <name type="scientific">Leptospira andrefontaineae</name>
    <dbReference type="NCBI Taxonomy" id="2484976"/>
    <lineage>
        <taxon>Bacteria</taxon>
        <taxon>Pseudomonadati</taxon>
        <taxon>Spirochaetota</taxon>
        <taxon>Spirochaetia</taxon>
        <taxon>Leptospirales</taxon>
        <taxon>Leptospiraceae</taxon>
        <taxon>Leptospira</taxon>
    </lineage>
</organism>
<reference evidence="2" key="1">
    <citation type="journal article" date="2019" name="PLoS Negl. Trop. Dis.">
        <title>Revisiting the worldwide diversity of Leptospira species in the environment.</title>
        <authorList>
            <person name="Vincent A.T."/>
            <person name="Schiettekatte O."/>
            <person name="Bourhy P."/>
            <person name="Veyrier F.J."/>
            <person name="Picardeau M."/>
        </authorList>
    </citation>
    <scope>NUCLEOTIDE SEQUENCE [LARGE SCALE GENOMIC DNA]</scope>
    <source>
        <strain evidence="2">201800301</strain>
    </source>
</reference>
<accession>A0A4R9H6K9</accession>
<proteinExistence type="predicted"/>
<sequence length="478" mass="56059">MESPKAFISYSWSSPEHENRVLELATELVNSGVQIILDKWDLKEGHDSIAFMESMVVDPSIKKVIIICDKVYADKANGRTGGVGTEAQIISSEIYRKAEQDKFVALVLEKDELGKAILPLYYTTRKYIDFSQPSEYSKGFTQLLRWIFDKPLYQKPAIGSPPSFVINENPIINSSLPFSQLCNAIKENSISRKGLIKEYLELITRDFEKFRISENEENLFDERVIESITDFVPYRNEFVELISLLSKYELDLDSIDEIQKFFETLIPFQNNQKVPGSFRKWDFDNYRFIIHELFISLIAVLLKYERFKTVANFLSRRYFFTSDTTESSMKHYSIFRHHLPSIKNRNTRLKLGRLSLHADLIKERTQLSGIDFNSIMQADFVLYIRGLLDSIRNKEGSLWWPETLVFMTHWPKPFEIFVRCETLAYFEKVKIIFGVQLKGDFKQVFDELSKENSNIPKWDYESINPKFLLNYDNLCKYN</sequence>
<dbReference type="InterPro" id="IPR035897">
    <property type="entry name" value="Toll_tir_struct_dom_sf"/>
</dbReference>
<dbReference type="RefSeq" id="WP_135773490.1">
    <property type="nucleotide sequence ID" value="NZ_RQEY01000012.1"/>
</dbReference>
<dbReference type="Pfam" id="PF08357">
    <property type="entry name" value="SEFIR"/>
    <property type="match status" value="1"/>
</dbReference>
<dbReference type="PROSITE" id="PS51534">
    <property type="entry name" value="SEFIR"/>
    <property type="match status" value="1"/>
</dbReference>
<evidence type="ECO:0000259" key="1">
    <source>
        <dbReference type="PROSITE" id="PS51534"/>
    </source>
</evidence>
<dbReference type="InterPro" id="IPR013568">
    <property type="entry name" value="SEFIR_dom"/>
</dbReference>
<comment type="caution">
    <text evidence="2">The sequence shown here is derived from an EMBL/GenBank/DDBJ whole genome shotgun (WGS) entry which is preliminary data.</text>
</comment>
<dbReference type="AlphaFoldDB" id="A0A4R9H6K9"/>
<feature type="domain" description="SEFIR" evidence="1">
    <location>
        <begin position="3"/>
        <end position="139"/>
    </location>
</feature>
<name>A0A4R9H6K9_9LEPT</name>
<gene>
    <name evidence="2" type="ORF">EHO65_07355</name>
</gene>
<dbReference type="OrthoDB" id="5149141at2"/>